<sequence length="151" mass="15625">MPELPLVSRSTTVPGWLARIGLAYGVVGVSVVPVLVLGALVTWWMQSWRCAQQEWGCLEQGITMWAGLAILACVLHIVVSMRAGLGVVHGLVVVAVAAVSANVAPALGAWLLLAAGPAVAAILTASGPNRRQRLVLVGFAVMLLVGMVLVG</sequence>
<dbReference type="AlphaFoldDB" id="A0A7W3J9T7"/>
<evidence type="ECO:0000256" key="1">
    <source>
        <dbReference type="SAM" id="Phobius"/>
    </source>
</evidence>
<keyword evidence="1" id="KW-0812">Transmembrane</keyword>
<keyword evidence="1" id="KW-0472">Membrane</keyword>
<keyword evidence="3" id="KW-1185">Reference proteome</keyword>
<evidence type="ECO:0000313" key="3">
    <source>
        <dbReference type="Proteomes" id="UP000540568"/>
    </source>
</evidence>
<feature type="transmembrane region" description="Helical" evidence="1">
    <location>
        <begin position="91"/>
        <end position="113"/>
    </location>
</feature>
<protein>
    <submittedName>
        <fullName evidence="2">Uncharacterized protein</fullName>
    </submittedName>
</protein>
<organism evidence="2 3">
    <name type="scientific">Promicromonospora sukumoe</name>
    <dbReference type="NCBI Taxonomy" id="88382"/>
    <lineage>
        <taxon>Bacteria</taxon>
        <taxon>Bacillati</taxon>
        <taxon>Actinomycetota</taxon>
        <taxon>Actinomycetes</taxon>
        <taxon>Micrococcales</taxon>
        <taxon>Promicromonosporaceae</taxon>
        <taxon>Promicromonospora</taxon>
    </lineage>
</organism>
<keyword evidence="1" id="KW-1133">Transmembrane helix</keyword>
<proteinExistence type="predicted"/>
<reference evidence="2 3" key="1">
    <citation type="submission" date="2020-07" db="EMBL/GenBank/DDBJ databases">
        <title>Sequencing the genomes of 1000 actinobacteria strains.</title>
        <authorList>
            <person name="Klenk H.-P."/>
        </authorList>
    </citation>
    <scope>NUCLEOTIDE SEQUENCE [LARGE SCALE GENOMIC DNA]</scope>
    <source>
        <strain evidence="2 3">DSM 44121</strain>
    </source>
</reference>
<gene>
    <name evidence="2" type="ORF">FHX71_002827</name>
</gene>
<feature type="transmembrane region" description="Helical" evidence="1">
    <location>
        <begin position="134"/>
        <end position="150"/>
    </location>
</feature>
<name>A0A7W3J9T7_9MICO</name>
<evidence type="ECO:0000313" key="2">
    <source>
        <dbReference type="EMBL" id="MBA8808885.1"/>
    </source>
</evidence>
<dbReference type="Proteomes" id="UP000540568">
    <property type="component" value="Unassembled WGS sequence"/>
</dbReference>
<feature type="transmembrane region" description="Helical" evidence="1">
    <location>
        <begin position="20"/>
        <end position="44"/>
    </location>
</feature>
<accession>A0A7W3J9T7</accession>
<dbReference type="EMBL" id="JACGWV010000001">
    <property type="protein sequence ID" value="MBA8808885.1"/>
    <property type="molecule type" value="Genomic_DNA"/>
</dbReference>
<feature type="transmembrane region" description="Helical" evidence="1">
    <location>
        <begin position="65"/>
        <end position="85"/>
    </location>
</feature>
<comment type="caution">
    <text evidence="2">The sequence shown here is derived from an EMBL/GenBank/DDBJ whole genome shotgun (WGS) entry which is preliminary data.</text>
</comment>
<dbReference type="RefSeq" id="WP_182617273.1">
    <property type="nucleotide sequence ID" value="NZ_BAAATF010000003.1"/>
</dbReference>